<dbReference type="PANTHER" id="PTHR40055:SF1">
    <property type="entry name" value="TRANSCRIPTIONAL REGULATOR YGIV-RELATED"/>
    <property type="match status" value="1"/>
</dbReference>
<comment type="caution">
    <text evidence="2">The sequence shown here is derived from an EMBL/GenBank/DDBJ whole genome shotgun (WGS) entry which is preliminary data.</text>
</comment>
<evidence type="ECO:0000313" key="2">
    <source>
        <dbReference type="EMBL" id="MDI6449342.1"/>
    </source>
</evidence>
<dbReference type="EMBL" id="JASCXX010000010">
    <property type="protein sequence ID" value="MDI6449342.1"/>
    <property type="molecule type" value="Genomic_DNA"/>
</dbReference>
<dbReference type="InterPro" id="IPR050908">
    <property type="entry name" value="SmbC-like"/>
</dbReference>
<dbReference type="InterPro" id="IPR011256">
    <property type="entry name" value="Reg_factor_effector_dom_sf"/>
</dbReference>
<feature type="domain" description="AraC effector-binding" evidence="1">
    <location>
        <begin position="3"/>
        <end position="156"/>
    </location>
</feature>
<dbReference type="InterPro" id="IPR029442">
    <property type="entry name" value="GyrI-like"/>
</dbReference>
<protein>
    <submittedName>
        <fullName evidence="2">GyrI-like domain-containing protein</fullName>
    </submittedName>
</protein>
<keyword evidence="3" id="KW-1185">Reference proteome</keyword>
<dbReference type="RefSeq" id="WP_349244750.1">
    <property type="nucleotide sequence ID" value="NZ_JASCXX010000010.1"/>
</dbReference>
<dbReference type="Proteomes" id="UP001431776">
    <property type="component" value="Unassembled WGS sequence"/>
</dbReference>
<dbReference type="Pfam" id="PF06445">
    <property type="entry name" value="GyrI-like"/>
    <property type="match status" value="1"/>
</dbReference>
<dbReference type="PANTHER" id="PTHR40055">
    <property type="entry name" value="TRANSCRIPTIONAL REGULATOR YGIV-RELATED"/>
    <property type="match status" value="1"/>
</dbReference>
<gene>
    <name evidence="2" type="ORF">QJ522_09840</name>
</gene>
<proteinExistence type="predicted"/>
<dbReference type="InterPro" id="IPR010499">
    <property type="entry name" value="AraC_E-bd"/>
</dbReference>
<reference evidence="2" key="1">
    <citation type="submission" date="2023-05" db="EMBL/GenBank/DDBJ databases">
        <title>Anaerotaeda fermentans gen. nov., sp. nov., a novel anaerobic planctomycete of the new family within the order Sedimentisphaerales isolated from Taman Peninsula, Russia.</title>
        <authorList>
            <person name="Khomyakova M.A."/>
            <person name="Merkel A.Y."/>
            <person name="Slobodkin A.I."/>
        </authorList>
    </citation>
    <scope>NUCLEOTIDE SEQUENCE</scope>
    <source>
        <strain evidence="2">M17dextr</strain>
    </source>
</reference>
<accession>A0AAW6TVI1</accession>
<name>A0AAW6TVI1_9BACT</name>
<evidence type="ECO:0000259" key="1">
    <source>
        <dbReference type="SMART" id="SM00871"/>
    </source>
</evidence>
<dbReference type="AlphaFoldDB" id="A0AAW6TVI1"/>
<organism evidence="2 3">
    <name type="scientific">Anaerobaca lacustris</name>
    <dbReference type="NCBI Taxonomy" id="3044600"/>
    <lineage>
        <taxon>Bacteria</taxon>
        <taxon>Pseudomonadati</taxon>
        <taxon>Planctomycetota</taxon>
        <taxon>Phycisphaerae</taxon>
        <taxon>Sedimentisphaerales</taxon>
        <taxon>Anaerobacaceae</taxon>
        <taxon>Anaerobaca</taxon>
    </lineage>
</organism>
<evidence type="ECO:0000313" key="3">
    <source>
        <dbReference type="Proteomes" id="UP001431776"/>
    </source>
</evidence>
<sequence>MNSEVSICQVEPQLVVGMRKQGTYAEIGTMIATVWRFAAGSGAQIVGRPTFICHETPKEAMKANEQSNADVEVVVPVTRKVTGTDRVTCYELPGGQMARIVHKGPYETCAPTYKKLFAWIAGNHKKVIGPTREVYLNDPRKVSPDELLTEIYAPIK</sequence>
<dbReference type="Gene3D" id="3.20.80.10">
    <property type="entry name" value="Regulatory factor, effector binding domain"/>
    <property type="match status" value="1"/>
</dbReference>
<dbReference type="SMART" id="SM00871">
    <property type="entry name" value="AraC_E_bind"/>
    <property type="match status" value="1"/>
</dbReference>
<dbReference type="SUPFAM" id="SSF55136">
    <property type="entry name" value="Probable bacterial effector-binding domain"/>
    <property type="match status" value="1"/>
</dbReference>